<dbReference type="InterPro" id="IPR034660">
    <property type="entry name" value="DinB/YfiT-like"/>
</dbReference>
<dbReference type="EMBL" id="SLWN01000004">
    <property type="protein sequence ID" value="TCO32799.1"/>
    <property type="molecule type" value="Genomic_DNA"/>
</dbReference>
<dbReference type="GO" id="GO:0046872">
    <property type="term" value="F:metal ion binding"/>
    <property type="evidence" value="ECO:0007669"/>
    <property type="project" value="InterPro"/>
</dbReference>
<dbReference type="RefSeq" id="WP_132209548.1">
    <property type="nucleotide sequence ID" value="NZ_SLWN01000004.1"/>
</dbReference>
<keyword evidence="3" id="KW-1185">Reference proteome</keyword>
<feature type="domain" description="Mycothiol-dependent maleylpyruvate isomerase metal-binding" evidence="1">
    <location>
        <begin position="16"/>
        <end position="107"/>
    </location>
</feature>
<proteinExistence type="predicted"/>
<comment type="caution">
    <text evidence="2">The sequence shown here is derived from an EMBL/GenBank/DDBJ whole genome shotgun (WGS) entry which is preliminary data.</text>
</comment>
<dbReference type="Gene3D" id="1.20.120.450">
    <property type="entry name" value="dinb family like domain"/>
    <property type="match status" value="1"/>
</dbReference>
<evidence type="ECO:0000259" key="1">
    <source>
        <dbReference type="Pfam" id="PF11716"/>
    </source>
</evidence>
<dbReference type="Pfam" id="PF11716">
    <property type="entry name" value="MDMPI_N"/>
    <property type="match status" value="1"/>
</dbReference>
<dbReference type="AlphaFoldDB" id="A0A4R2HPB8"/>
<sequence length="230" mass="25414">MDPDPVTSARLYAETRERVSVAVLELSPSDLDRQVPACPEWTVHNLVSHLAGVATDFAADNLDGAPLPPWTAVQVDARRRLPIDAVLEEWASSGPALEQVILDGTSEHPLVCNPWADAGTHEADLHGLLGIGRPPEELWMAALDWALPDPRPSDDVPGTLSIVIPDRMYEVGTGTPVAQVHTSTYELFRAVFGRRSFEQIRSWRWSTPEYADAWSRELPRLPQTARSLVD</sequence>
<evidence type="ECO:0000313" key="3">
    <source>
        <dbReference type="Proteomes" id="UP000294508"/>
    </source>
</evidence>
<dbReference type="Proteomes" id="UP000294508">
    <property type="component" value="Unassembled WGS sequence"/>
</dbReference>
<accession>A0A4R2HPB8</accession>
<name>A0A4R2HPB8_9ACTN</name>
<reference evidence="2 3" key="1">
    <citation type="journal article" date="2015" name="Stand. Genomic Sci.">
        <title>Genomic Encyclopedia of Bacterial and Archaeal Type Strains, Phase III: the genomes of soil and plant-associated and newly described type strains.</title>
        <authorList>
            <person name="Whitman W.B."/>
            <person name="Woyke T."/>
            <person name="Klenk H.P."/>
            <person name="Zhou Y."/>
            <person name="Lilburn T.G."/>
            <person name="Beck B.J."/>
            <person name="De Vos P."/>
            <person name="Vandamme P."/>
            <person name="Eisen J.A."/>
            <person name="Garrity G."/>
            <person name="Hugenholtz P."/>
            <person name="Kyrpides N.C."/>
        </authorList>
    </citation>
    <scope>NUCLEOTIDE SEQUENCE [LARGE SCALE GENOMIC DNA]</scope>
    <source>
        <strain evidence="2 3">VKM Ac-2572</strain>
    </source>
</reference>
<gene>
    <name evidence="2" type="ORF">EV652_104405</name>
</gene>
<evidence type="ECO:0000313" key="2">
    <source>
        <dbReference type="EMBL" id="TCO32799.1"/>
    </source>
</evidence>
<dbReference type="SUPFAM" id="SSF109854">
    <property type="entry name" value="DinB/YfiT-like putative metalloenzymes"/>
    <property type="match status" value="1"/>
</dbReference>
<protein>
    <submittedName>
        <fullName evidence="2">Uncharacterized protein (TIGR03083 family)</fullName>
    </submittedName>
</protein>
<dbReference type="InterPro" id="IPR024344">
    <property type="entry name" value="MDMPI_metal-binding"/>
</dbReference>
<dbReference type="OrthoDB" id="154293at2"/>
<organism evidence="2 3">
    <name type="scientific">Kribbella steppae</name>
    <dbReference type="NCBI Taxonomy" id="2512223"/>
    <lineage>
        <taxon>Bacteria</taxon>
        <taxon>Bacillati</taxon>
        <taxon>Actinomycetota</taxon>
        <taxon>Actinomycetes</taxon>
        <taxon>Propionibacteriales</taxon>
        <taxon>Kribbellaceae</taxon>
        <taxon>Kribbella</taxon>
    </lineage>
</organism>